<evidence type="ECO:0000313" key="2">
    <source>
        <dbReference type="EMBL" id="QRC92435.1"/>
    </source>
</evidence>
<gene>
    <name evidence="2" type="ORF">JI435_402450</name>
</gene>
<organism evidence="2 3">
    <name type="scientific">Phaeosphaeria nodorum (strain SN15 / ATCC MYA-4574 / FGSC 10173)</name>
    <name type="common">Glume blotch fungus</name>
    <name type="synonym">Parastagonospora nodorum</name>
    <dbReference type="NCBI Taxonomy" id="321614"/>
    <lineage>
        <taxon>Eukaryota</taxon>
        <taxon>Fungi</taxon>
        <taxon>Dikarya</taxon>
        <taxon>Ascomycota</taxon>
        <taxon>Pezizomycotina</taxon>
        <taxon>Dothideomycetes</taxon>
        <taxon>Pleosporomycetidae</taxon>
        <taxon>Pleosporales</taxon>
        <taxon>Pleosporineae</taxon>
        <taxon>Phaeosphaeriaceae</taxon>
        <taxon>Parastagonospora</taxon>
    </lineage>
</organism>
<feature type="region of interest" description="Disordered" evidence="1">
    <location>
        <begin position="47"/>
        <end position="71"/>
    </location>
</feature>
<evidence type="ECO:0000256" key="1">
    <source>
        <dbReference type="SAM" id="MobiDB-lite"/>
    </source>
</evidence>
<protein>
    <submittedName>
        <fullName evidence="2">Uncharacterized protein</fullName>
    </submittedName>
</protein>
<dbReference type="VEuPathDB" id="FungiDB:JI435_402450"/>
<proteinExistence type="predicted"/>
<dbReference type="AlphaFoldDB" id="A0A7U2EWR2"/>
<sequence length="71" mass="8343">MCVHKTERRLDGPWNSIAPACIRLYWTLARSNKTTRLFIFIAMETRTRRSKASNRKHETVNQARVPENALE</sequence>
<accession>A0A7U2EWR2</accession>
<dbReference type="EMBL" id="CP069024">
    <property type="protein sequence ID" value="QRC92435.1"/>
    <property type="molecule type" value="Genomic_DNA"/>
</dbReference>
<reference evidence="3" key="1">
    <citation type="journal article" date="2021" name="BMC Genomics">
        <title>Chromosome-level genome assembly and manually-curated proteome of model necrotroph Parastagonospora nodorum Sn15 reveals a genome-wide trove of candidate effector homologs, and redundancy of virulence-related functions within an accessory chromosome.</title>
        <authorList>
            <person name="Bertazzoni S."/>
            <person name="Jones D.A.B."/>
            <person name="Phan H.T."/>
            <person name="Tan K.-C."/>
            <person name="Hane J.K."/>
        </authorList>
    </citation>
    <scope>NUCLEOTIDE SEQUENCE [LARGE SCALE GENOMIC DNA]</scope>
    <source>
        <strain evidence="3">SN15 / ATCC MYA-4574 / FGSC 10173)</strain>
    </source>
</reference>
<dbReference type="Proteomes" id="UP000663193">
    <property type="component" value="Chromosome 2"/>
</dbReference>
<evidence type="ECO:0000313" key="3">
    <source>
        <dbReference type="Proteomes" id="UP000663193"/>
    </source>
</evidence>
<keyword evidence="3" id="KW-1185">Reference proteome</keyword>
<name>A0A7U2EWR2_PHANO</name>